<evidence type="ECO:0000256" key="2">
    <source>
        <dbReference type="ARBA" id="ARBA00023015"/>
    </source>
</evidence>
<accession>A0A0F9YK84</accession>
<gene>
    <name evidence="6" type="ORF">LCGC14_0006930</name>
</gene>
<evidence type="ECO:0000256" key="1">
    <source>
        <dbReference type="ARBA" id="ARBA00009437"/>
    </source>
</evidence>
<keyword evidence="4" id="KW-0804">Transcription</keyword>
<dbReference type="Pfam" id="PF03466">
    <property type="entry name" value="LysR_substrate"/>
    <property type="match status" value="1"/>
</dbReference>
<dbReference type="GO" id="GO:0006351">
    <property type="term" value="P:DNA-templated transcription"/>
    <property type="evidence" value="ECO:0007669"/>
    <property type="project" value="TreeGrafter"/>
</dbReference>
<evidence type="ECO:0000259" key="5">
    <source>
        <dbReference type="PROSITE" id="PS50931"/>
    </source>
</evidence>
<name>A0A0F9YK84_9ZZZZ</name>
<dbReference type="CDD" id="cd08422">
    <property type="entry name" value="PBP2_CrgA_like"/>
    <property type="match status" value="1"/>
</dbReference>
<comment type="similarity">
    <text evidence="1">Belongs to the LysR transcriptional regulatory family.</text>
</comment>
<dbReference type="InterPro" id="IPR058163">
    <property type="entry name" value="LysR-type_TF_proteobact-type"/>
</dbReference>
<dbReference type="InterPro" id="IPR036388">
    <property type="entry name" value="WH-like_DNA-bd_sf"/>
</dbReference>
<dbReference type="GO" id="GO:0043565">
    <property type="term" value="F:sequence-specific DNA binding"/>
    <property type="evidence" value="ECO:0007669"/>
    <property type="project" value="TreeGrafter"/>
</dbReference>
<protein>
    <recommendedName>
        <fullName evidence="5">HTH lysR-type domain-containing protein</fullName>
    </recommendedName>
</protein>
<dbReference type="Gene3D" id="1.10.10.10">
    <property type="entry name" value="Winged helix-like DNA-binding domain superfamily/Winged helix DNA-binding domain"/>
    <property type="match status" value="1"/>
</dbReference>
<dbReference type="InterPro" id="IPR000847">
    <property type="entry name" value="LysR_HTH_N"/>
</dbReference>
<dbReference type="Pfam" id="PF00126">
    <property type="entry name" value="HTH_1"/>
    <property type="match status" value="1"/>
</dbReference>
<dbReference type="PANTHER" id="PTHR30537">
    <property type="entry name" value="HTH-TYPE TRANSCRIPTIONAL REGULATOR"/>
    <property type="match status" value="1"/>
</dbReference>
<organism evidence="6">
    <name type="scientific">marine sediment metagenome</name>
    <dbReference type="NCBI Taxonomy" id="412755"/>
    <lineage>
        <taxon>unclassified sequences</taxon>
        <taxon>metagenomes</taxon>
        <taxon>ecological metagenomes</taxon>
    </lineage>
</organism>
<dbReference type="EMBL" id="LAZR01000001">
    <property type="protein sequence ID" value="KKO12677.1"/>
    <property type="molecule type" value="Genomic_DNA"/>
</dbReference>
<dbReference type="InterPro" id="IPR036390">
    <property type="entry name" value="WH_DNA-bd_sf"/>
</dbReference>
<dbReference type="InterPro" id="IPR005119">
    <property type="entry name" value="LysR_subst-bd"/>
</dbReference>
<dbReference type="PROSITE" id="PS50931">
    <property type="entry name" value="HTH_LYSR"/>
    <property type="match status" value="1"/>
</dbReference>
<dbReference type="PANTHER" id="PTHR30537:SF3">
    <property type="entry name" value="TRANSCRIPTIONAL REGULATORY PROTEIN"/>
    <property type="match status" value="1"/>
</dbReference>
<proteinExistence type="inferred from homology"/>
<dbReference type="FunFam" id="1.10.10.10:FF:000001">
    <property type="entry name" value="LysR family transcriptional regulator"/>
    <property type="match status" value="1"/>
</dbReference>
<comment type="caution">
    <text evidence="6">The sequence shown here is derived from an EMBL/GenBank/DDBJ whole genome shotgun (WGS) entry which is preliminary data.</text>
</comment>
<feature type="domain" description="HTH lysR-type" evidence="5">
    <location>
        <begin position="12"/>
        <end position="67"/>
    </location>
</feature>
<evidence type="ECO:0000256" key="4">
    <source>
        <dbReference type="ARBA" id="ARBA00023163"/>
    </source>
</evidence>
<dbReference type="Gene3D" id="3.40.190.290">
    <property type="match status" value="1"/>
</dbReference>
<keyword evidence="2" id="KW-0805">Transcription regulation</keyword>
<keyword evidence="3" id="KW-0238">DNA-binding</keyword>
<dbReference type="SUPFAM" id="SSF53850">
    <property type="entry name" value="Periplasmic binding protein-like II"/>
    <property type="match status" value="1"/>
</dbReference>
<reference evidence="6" key="1">
    <citation type="journal article" date="2015" name="Nature">
        <title>Complex archaea that bridge the gap between prokaryotes and eukaryotes.</title>
        <authorList>
            <person name="Spang A."/>
            <person name="Saw J.H."/>
            <person name="Jorgensen S.L."/>
            <person name="Zaremba-Niedzwiedzka K."/>
            <person name="Martijn J."/>
            <person name="Lind A.E."/>
            <person name="van Eijk R."/>
            <person name="Schleper C."/>
            <person name="Guy L."/>
            <person name="Ettema T.J."/>
        </authorList>
    </citation>
    <scope>NUCLEOTIDE SEQUENCE</scope>
</reference>
<dbReference type="SUPFAM" id="SSF46785">
    <property type="entry name" value="Winged helix' DNA-binding domain"/>
    <property type="match status" value="1"/>
</dbReference>
<sequence length="312" mass="33362">MVYEMETLGGAIEDVRAFCAVVEFGTVTAAARQLSETKGSISRRLSRLESRLGATLLARTPRAVTPTEEGTAFYAKASEALRWLDDATEGARQSQDVLSGHLRVTAPVDVGMDVLPNLVVQFRKLHPQINVELLITDTSLDLAANRIDLALRASVEALPDMGYRASKITDFHIGLYAAPEYLAANGNDPDVPSALTEYGWVLSRQPPGAAQLLLTDKRGRSAQVVAHPIIRTSDYASLLRVVLAGGGIGPIPSMIAATSVASGALVPILAEWSVARGTLYAISLGGRDAPARVRVFREYVRTALCAGQVVQK</sequence>
<evidence type="ECO:0000313" key="6">
    <source>
        <dbReference type="EMBL" id="KKO12677.1"/>
    </source>
</evidence>
<dbReference type="AlphaFoldDB" id="A0A0F9YK84"/>
<dbReference type="GO" id="GO:0003700">
    <property type="term" value="F:DNA-binding transcription factor activity"/>
    <property type="evidence" value="ECO:0007669"/>
    <property type="project" value="InterPro"/>
</dbReference>
<evidence type="ECO:0000256" key="3">
    <source>
        <dbReference type="ARBA" id="ARBA00023125"/>
    </source>
</evidence>